<feature type="transmembrane region" description="Helical" evidence="1">
    <location>
        <begin position="188"/>
        <end position="206"/>
    </location>
</feature>
<evidence type="ECO:0000313" key="2">
    <source>
        <dbReference type="EMBL" id="CED94683.1"/>
    </source>
</evidence>
<dbReference type="GeneID" id="82206108"/>
<feature type="transmembrane region" description="Helical" evidence="1">
    <location>
        <begin position="6"/>
        <end position="23"/>
    </location>
</feature>
<proteinExistence type="predicted"/>
<sequence>MVLTGAHYIYILFMVVVLITMIMKKESVIPCILGIFALGLYYNKSLTGALGAIFSALNVALNELGPVIIIIGIMVALSKALEENKAIDFMVGPISKVVKNPTSAFFISGIFMLLMSWFFWPSPATALVGAIFLPIAIKAGLPAIGLAMAINLFGHGIALSTDFIIQGAPSITSGAAGIGVNEVMSEGIILYIVMTVVTIGTAFYMLRRDLKNGTLKHELSQTKEIEKKEVSLTAKISIWLVIIAFILDIIAMYKFDLKGGDATGLLGATALMLLIIINLMNNPKTTLDKSTQQLVEGFVFGIKIFAVIIPIAAFFYMGDMSLVTVFGDVLAEGSQGLLGDIGLALSNAVPFNKVAAASIETVVGGITGLDGSSFSGMSLAGSTAAVFGTAIDANVGALAALGQIAATWIGGGCIVPWALAPAAAICGVKPVELAKRNFIPVMVGLVVTTIVAMFII</sequence>
<keyword evidence="1" id="KW-1133">Transmembrane helix</keyword>
<reference evidence="2 3" key="1">
    <citation type="submission" date="2014-04" db="EMBL/GenBank/DDBJ databases">
        <authorList>
            <person name="Hornung B.V."/>
        </authorList>
    </citation>
    <scope>NUCLEOTIDE SEQUENCE [LARGE SCALE GENOMIC DNA]</scope>
    <source>
        <strain evidence="2 3">CRIB</strain>
    </source>
</reference>
<feature type="transmembrane region" description="Helical" evidence="1">
    <location>
        <begin position="405"/>
        <end position="426"/>
    </location>
</feature>
<feature type="transmembrane region" description="Helical" evidence="1">
    <location>
        <begin position="265"/>
        <end position="282"/>
    </location>
</feature>
<keyword evidence="1" id="KW-0812">Transmembrane</keyword>
<dbReference type="RefSeq" id="WP_180702183.1">
    <property type="nucleotide sequence ID" value="NZ_CAJUCR010000011.1"/>
</dbReference>
<feature type="transmembrane region" description="Helical" evidence="1">
    <location>
        <begin position="438"/>
        <end position="455"/>
    </location>
</feature>
<dbReference type="AlphaFoldDB" id="A0A1V1I3H4"/>
<feature type="transmembrane region" description="Helical" evidence="1">
    <location>
        <begin position="236"/>
        <end position="253"/>
    </location>
</feature>
<keyword evidence="1" id="KW-0472">Membrane</keyword>
<feature type="transmembrane region" description="Helical" evidence="1">
    <location>
        <begin position="126"/>
        <end position="150"/>
    </location>
</feature>
<feature type="transmembrane region" description="Helical" evidence="1">
    <location>
        <begin position="294"/>
        <end position="317"/>
    </location>
</feature>
<feature type="transmembrane region" description="Helical" evidence="1">
    <location>
        <begin position="102"/>
        <end position="120"/>
    </location>
</feature>
<dbReference type="Proteomes" id="UP000245622">
    <property type="component" value="Chromosome 1"/>
</dbReference>
<evidence type="ECO:0000256" key="1">
    <source>
        <dbReference type="SAM" id="Phobius"/>
    </source>
</evidence>
<dbReference type="EMBL" id="LN555523">
    <property type="protein sequence ID" value="CED94683.1"/>
    <property type="molecule type" value="Genomic_DNA"/>
</dbReference>
<keyword evidence="3" id="KW-1185">Reference proteome</keyword>
<organism evidence="2 3">
    <name type="scientific">Romboutsia ilealis</name>
    <dbReference type="NCBI Taxonomy" id="1115758"/>
    <lineage>
        <taxon>Bacteria</taxon>
        <taxon>Bacillati</taxon>
        <taxon>Bacillota</taxon>
        <taxon>Clostridia</taxon>
        <taxon>Peptostreptococcales</taxon>
        <taxon>Peptostreptococcaceae</taxon>
        <taxon>Romboutsia</taxon>
    </lineage>
</organism>
<feature type="transmembrane region" description="Helical" evidence="1">
    <location>
        <begin position="64"/>
        <end position="81"/>
    </location>
</feature>
<feature type="transmembrane region" description="Helical" evidence="1">
    <location>
        <begin position="35"/>
        <end position="58"/>
    </location>
</feature>
<accession>A0A1V1I3H4</accession>
<dbReference type="KEGG" id="ril:CRIB_2080"/>
<protein>
    <submittedName>
        <fullName evidence="2">UIT5 protein</fullName>
    </submittedName>
</protein>
<evidence type="ECO:0000313" key="3">
    <source>
        <dbReference type="Proteomes" id="UP000245622"/>
    </source>
</evidence>
<gene>
    <name evidence="2" type="ORF">CRIB_2080</name>
</gene>
<name>A0A1V1I3H4_9FIRM</name>